<keyword evidence="2" id="KW-1185">Reference proteome</keyword>
<gene>
    <name evidence="1" type="ORF">N7G274_006350</name>
</gene>
<evidence type="ECO:0000313" key="2">
    <source>
        <dbReference type="Proteomes" id="UP001590950"/>
    </source>
</evidence>
<name>A0ABR4A908_9LECA</name>
<comment type="caution">
    <text evidence="1">The sequence shown here is derived from an EMBL/GenBank/DDBJ whole genome shotgun (WGS) entry which is preliminary data.</text>
</comment>
<accession>A0ABR4A908</accession>
<protein>
    <submittedName>
        <fullName evidence="1">Uncharacterized protein</fullName>
    </submittedName>
</protein>
<proteinExistence type="predicted"/>
<dbReference type="EMBL" id="JBEFKJ010000019">
    <property type="protein sequence ID" value="KAL2040892.1"/>
    <property type="molecule type" value="Genomic_DNA"/>
</dbReference>
<organism evidence="1 2">
    <name type="scientific">Stereocaulon virgatum</name>
    <dbReference type="NCBI Taxonomy" id="373712"/>
    <lineage>
        <taxon>Eukaryota</taxon>
        <taxon>Fungi</taxon>
        <taxon>Dikarya</taxon>
        <taxon>Ascomycota</taxon>
        <taxon>Pezizomycotina</taxon>
        <taxon>Lecanoromycetes</taxon>
        <taxon>OSLEUM clade</taxon>
        <taxon>Lecanoromycetidae</taxon>
        <taxon>Lecanorales</taxon>
        <taxon>Lecanorineae</taxon>
        <taxon>Stereocaulaceae</taxon>
        <taxon>Stereocaulon</taxon>
    </lineage>
</organism>
<dbReference type="Proteomes" id="UP001590950">
    <property type="component" value="Unassembled WGS sequence"/>
</dbReference>
<sequence length="115" mass="12881">MLTSILWTAHLWFNDSALWQGSSSRVRSKAKVVVLSTSSETSAWEELLIEYKEREEVRGAPIDRGLFCTACAGTSFVVPLASHTVLVKFLKILTPRITQMPLVFPRAIYSGFVSF</sequence>
<reference evidence="1 2" key="1">
    <citation type="submission" date="2024-09" db="EMBL/GenBank/DDBJ databases">
        <title>Rethinking Asexuality: The Enigmatic Case of Functional Sexual Genes in Lepraria (Stereocaulaceae).</title>
        <authorList>
            <person name="Doellman M."/>
            <person name="Sun Y."/>
            <person name="Barcenas-Pena A."/>
            <person name="Lumbsch H.T."/>
            <person name="Grewe F."/>
        </authorList>
    </citation>
    <scope>NUCLEOTIDE SEQUENCE [LARGE SCALE GENOMIC DNA]</scope>
    <source>
        <strain evidence="1 2">Mercado 3170</strain>
    </source>
</reference>
<evidence type="ECO:0000313" key="1">
    <source>
        <dbReference type="EMBL" id="KAL2040892.1"/>
    </source>
</evidence>